<keyword evidence="3" id="KW-0808">Transferase</keyword>
<dbReference type="PANTHER" id="PTHR43586">
    <property type="entry name" value="CYSTEINE DESULFURASE"/>
    <property type="match status" value="1"/>
</dbReference>
<keyword evidence="3" id="KW-0032">Aminotransferase</keyword>
<dbReference type="Pfam" id="PF00266">
    <property type="entry name" value="Aminotran_5"/>
    <property type="match status" value="1"/>
</dbReference>
<evidence type="ECO:0000313" key="3">
    <source>
        <dbReference type="EMBL" id="MBJ2176339.1"/>
    </source>
</evidence>
<protein>
    <submittedName>
        <fullName evidence="3">Aminotransferase class V-fold PLP-dependent enzyme</fullName>
    </submittedName>
</protein>
<sequence length="369" mass="41285">MNIEEIRSLFPITKDAIYLNSASQAPLNTLVYDRLQKHLKTELNPVGKKAFDRNYIRRLLSKLLGGAPEEYALVTSTGVGLGIVAQGVDLKKGDNIVIPEYEHWNNIFPWLQLKEKGVEIRFAKTNADNSIDPKSIEKLVDNNTQIIAIAAVRFNSGFRPDLAAIGNIAHKNGALFVVDAAQAAGMIPIDVEKYQIDVMAGCGFKWLLGMHGTGFLYVSKRVIHKITPVLPGMYAADTYFDRLSYHEDSRKFETGTIAYALFDAWSAGLQLLLDIGINTIYEKALENTDLLIEGLREKGFEIVTPTKKRDERTAIVHFSTGSLDTTKILFKKLKIENVLVTLQAKNIRVSPNFFNTKTEIKNFLSLVSY</sequence>
<evidence type="ECO:0000256" key="1">
    <source>
        <dbReference type="ARBA" id="ARBA00022898"/>
    </source>
</evidence>
<dbReference type="InterPro" id="IPR015422">
    <property type="entry name" value="PyrdxlP-dep_Trfase_small"/>
</dbReference>
<dbReference type="InterPro" id="IPR000192">
    <property type="entry name" value="Aminotrans_V_dom"/>
</dbReference>
<comment type="caution">
    <text evidence="3">The sequence shown here is derived from an EMBL/GenBank/DDBJ whole genome shotgun (WGS) entry which is preliminary data.</text>
</comment>
<evidence type="ECO:0000313" key="4">
    <source>
        <dbReference type="Proteomes" id="UP000623301"/>
    </source>
</evidence>
<dbReference type="GO" id="GO:0008483">
    <property type="term" value="F:transaminase activity"/>
    <property type="evidence" value="ECO:0007669"/>
    <property type="project" value="UniProtKB-KW"/>
</dbReference>
<keyword evidence="4" id="KW-1185">Reference proteome</keyword>
<dbReference type="Gene3D" id="3.40.640.10">
    <property type="entry name" value="Type I PLP-dependent aspartate aminotransferase-like (Major domain)"/>
    <property type="match status" value="1"/>
</dbReference>
<dbReference type="Gene3D" id="3.90.1150.10">
    <property type="entry name" value="Aspartate Aminotransferase, domain 1"/>
    <property type="match status" value="1"/>
</dbReference>
<organism evidence="3 4">
    <name type="scientific">Aureibaculum flavum</name>
    <dbReference type="NCBI Taxonomy" id="2795986"/>
    <lineage>
        <taxon>Bacteria</taxon>
        <taxon>Pseudomonadati</taxon>
        <taxon>Bacteroidota</taxon>
        <taxon>Flavobacteriia</taxon>
        <taxon>Flavobacteriales</taxon>
        <taxon>Flavobacteriaceae</taxon>
        <taxon>Aureibaculum</taxon>
    </lineage>
</organism>
<dbReference type="InterPro" id="IPR015421">
    <property type="entry name" value="PyrdxlP-dep_Trfase_major"/>
</dbReference>
<proteinExistence type="predicted"/>
<name>A0ABS0WWH6_9FLAO</name>
<accession>A0ABS0WWH6</accession>
<gene>
    <name evidence="3" type="ORF">JBL43_18955</name>
</gene>
<dbReference type="EMBL" id="JAEHFJ010000014">
    <property type="protein sequence ID" value="MBJ2176339.1"/>
    <property type="molecule type" value="Genomic_DNA"/>
</dbReference>
<dbReference type="PANTHER" id="PTHR43586:SF15">
    <property type="entry name" value="BLR3095 PROTEIN"/>
    <property type="match status" value="1"/>
</dbReference>
<dbReference type="SUPFAM" id="SSF53383">
    <property type="entry name" value="PLP-dependent transferases"/>
    <property type="match status" value="1"/>
</dbReference>
<evidence type="ECO:0000259" key="2">
    <source>
        <dbReference type="Pfam" id="PF00266"/>
    </source>
</evidence>
<dbReference type="Proteomes" id="UP000623301">
    <property type="component" value="Unassembled WGS sequence"/>
</dbReference>
<feature type="domain" description="Aminotransferase class V" evidence="2">
    <location>
        <begin position="17"/>
        <end position="329"/>
    </location>
</feature>
<keyword evidence="1" id="KW-0663">Pyridoxal phosphate</keyword>
<dbReference type="InterPro" id="IPR015424">
    <property type="entry name" value="PyrdxlP-dep_Trfase"/>
</dbReference>
<reference evidence="3 4" key="1">
    <citation type="submission" date="2020-12" db="EMBL/GenBank/DDBJ databases">
        <title>Aureibaculum luteum sp. nov. and Aureibaculum flavum sp. nov., novel members of the family Flavobacteriaceae isolated from Antarctic intertidal sediments.</title>
        <authorList>
            <person name="He X."/>
            <person name="Zhang X."/>
        </authorList>
    </citation>
    <scope>NUCLEOTIDE SEQUENCE [LARGE SCALE GENOMIC DNA]</scope>
    <source>
        <strain evidence="3 4">A20</strain>
    </source>
</reference>